<proteinExistence type="predicted"/>
<evidence type="ECO:0000313" key="2">
    <source>
        <dbReference type="Proteomes" id="UP001302696"/>
    </source>
</evidence>
<gene>
    <name evidence="1" type="ORF">N6G96_01560</name>
</gene>
<dbReference type="RefSeq" id="WP_057774748.1">
    <property type="nucleotide sequence ID" value="NZ_BBIM01000027.1"/>
</dbReference>
<evidence type="ECO:0000313" key="1">
    <source>
        <dbReference type="EMBL" id="WPC21927.1"/>
    </source>
</evidence>
<protein>
    <submittedName>
        <fullName evidence="1">Uncharacterized protein</fullName>
    </submittedName>
</protein>
<accession>A0ABZ0Q600</accession>
<sequence>MDTVHLEKLNELHEVVERRTISRFQEIADNAQTIDRTEICETTTYYIHDTSHWDTDYNSIVFDAHRGLHKTKKSTKQLINSFARSKEANFMLMQEMGRQLEVKRCWPYVLGNVQFVPTSGATYASTNWIAVHHLKDAYQDVDDAKRLYLLFDEGLRLNVRIDLKHLERKLTTVRKYYDFQVSLAKFLGNQFTTEFVAPQANSYLFTRIPKTAELPETEYQNCREILMRILFQVCKTMNPEERIRLDDMEYFYNEMLKERGML</sequence>
<name>A0ABZ0Q600_9LACO</name>
<keyword evidence="2" id="KW-1185">Reference proteome</keyword>
<organism evidence="1 2">
    <name type="scientific">Pediococcus inopinatus</name>
    <dbReference type="NCBI Taxonomy" id="114090"/>
    <lineage>
        <taxon>Bacteria</taxon>
        <taxon>Bacillati</taxon>
        <taxon>Bacillota</taxon>
        <taxon>Bacilli</taxon>
        <taxon>Lactobacillales</taxon>
        <taxon>Lactobacillaceae</taxon>
        <taxon>Pediococcus</taxon>
    </lineage>
</organism>
<dbReference type="Proteomes" id="UP001302696">
    <property type="component" value="Chromosome"/>
</dbReference>
<dbReference type="EMBL" id="CP104778">
    <property type="protein sequence ID" value="WPC21927.1"/>
    <property type="molecule type" value="Genomic_DNA"/>
</dbReference>
<reference evidence="2" key="1">
    <citation type="submission" date="2024-06" db="EMBL/GenBank/DDBJ databases">
        <authorList>
            <person name="Chang H.C."/>
            <person name="Mun S.Y."/>
        </authorList>
    </citation>
    <scope>NUCLEOTIDE SEQUENCE [LARGE SCALE GENOMIC DNA]</scope>
    <source>
        <strain evidence="2">KT1</strain>
    </source>
</reference>